<feature type="transmembrane region" description="Helical" evidence="1">
    <location>
        <begin position="378"/>
        <end position="397"/>
    </location>
</feature>
<proteinExistence type="predicted"/>
<feature type="transmembrane region" description="Helical" evidence="1">
    <location>
        <begin position="191"/>
        <end position="223"/>
    </location>
</feature>
<organism evidence="2 3">
    <name type="scientific">Listeria riparia FSL S10-1204</name>
    <dbReference type="NCBI Taxonomy" id="1265816"/>
    <lineage>
        <taxon>Bacteria</taxon>
        <taxon>Bacillati</taxon>
        <taxon>Bacillota</taxon>
        <taxon>Bacilli</taxon>
        <taxon>Bacillales</taxon>
        <taxon>Listeriaceae</taxon>
        <taxon>Listeria</taxon>
    </lineage>
</organism>
<feature type="transmembrane region" description="Helical" evidence="1">
    <location>
        <begin position="321"/>
        <end position="349"/>
    </location>
</feature>
<keyword evidence="1" id="KW-0472">Membrane</keyword>
<dbReference type="Proteomes" id="UP000019248">
    <property type="component" value="Unassembled WGS sequence"/>
</dbReference>
<dbReference type="PATRIC" id="fig|1265816.5.peg.1771"/>
<evidence type="ECO:0000256" key="1">
    <source>
        <dbReference type="SAM" id="Phobius"/>
    </source>
</evidence>
<sequence>MVIYMILFIVALFSSLLETINPVLGYINEIIVIGFAMVALVKLFFLEKAEKKAMDGWILLSLVLCSAFFLVAFMPNLFNEPHNTMAMQLYTFFGMTKFLILFYSGRILVKGLDFRASIPWMKRLAWLFSIICLLVYVLNIAVPLMQPFDIRFGMPTYAYGFGHPAPFSMIVIIFTVLMVFFSLLQKTRLPYLYLLLNLGLIFTAGRSTAIGIYLCLFLLLLFFPYIKRIPNYMYLLLGSFLAWFSWDRIINQFGAENTEARGVLLRTSVEIAKDHAPFGAGLGMFGSHASRLHYSPLYFDYQLSRVWGLSSINPSFITDSYWAMIIGETGILGSIFLIALFIVTLIAIIRSTSGNFKMKLIVAFPFIYALCTSPVDTLLVSGSIISIILAVLYMIALSHTKPSEKRT</sequence>
<feature type="transmembrane region" description="Helical" evidence="1">
    <location>
        <begin position="124"/>
        <end position="145"/>
    </location>
</feature>
<dbReference type="OrthoDB" id="1886007at2"/>
<evidence type="ECO:0000313" key="3">
    <source>
        <dbReference type="Proteomes" id="UP000019248"/>
    </source>
</evidence>
<keyword evidence="1" id="KW-0812">Transmembrane</keyword>
<evidence type="ECO:0000313" key="2">
    <source>
        <dbReference type="EMBL" id="EUJ44741.1"/>
    </source>
</evidence>
<reference evidence="2 3" key="1">
    <citation type="journal article" date="2014" name="Int. J. Syst. Evol. Microbiol.">
        <title>Listeria floridensis sp. nov., Listeria aquatica sp. nov., Listeria cornellensis sp. nov., Listeria riparia sp. nov. and Listeria grandensis sp. nov., from agricultural and natural environments.</title>
        <authorList>
            <person name="den Bakker H.C."/>
            <person name="Warchocki S."/>
            <person name="Wright E.M."/>
            <person name="Allred A.F."/>
            <person name="Ahlstrom C."/>
            <person name="Manuel C.S."/>
            <person name="Stasiewicz M.J."/>
            <person name="Burrell A."/>
            <person name="Roof S."/>
            <person name="Strawn L."/>
            <person name="Fortes E.D."/>
            <person name="Nightingale K.K."/>
            <person name="Kephart D."/>
            <person name="Wiedmann M."/>
        </authorList>
    </citation>
    <scope>NUCLEOTIDE SEQUENCE [LARGE SCALE GENOMIC DNA]</scope>
    <source>
        <strain evidence="2 3">FSL S10-1204</strain>
    </source>
</reference>
<dbReference type="EMBL" id="AODL01000010">
    <property type="protein sequence ID" value="EUJ44741.1"/>
    <property type="molecule type" value="Genomic_DNA"/>
</dbReference>
<feature type="transmembrane region" description="Helical" evidence="1">
    <location>
        <begin position="84"/>
        <end position="103"/>
    </location>
</feature>
<dbReference type="InterPro" id="IPR051533">
    <property type="entry name" value="WaaL-like"/>
</dbReference>
<evidence type="ECO:0008006" key="4">
    <source>
        <dbReference type="Google" id="ProtNLM"/>
    </source>
</evidence>
<dbReference type="PANTHER" id="PTHR37422:SF13">
    <property type="entry name" value="LIPOPOLYSACCHARIDE BIOSYNTHESIS PROTEIN PA4999-RELATED"/>
    <property type="match status" value="1"/>
</dbReference>
<feature type="transmembrane region" description="Helical" evidence="1">
    <location>
        <begin position="165"/>
        <end position="184"/>
    </location>
</feature>
<accession>W7DB29</accession>
<protein>
    <recommendedName>
        <fullName evidence="4">O-Antigen polymerase family protein</fullName>
    </recommendedName>
</protein>
<dbReference type="PANTHER" id="PTHR37422">
    <property type="entry name" value="TEICHURONIC ACID BIOSYNTHESIS PROTEIN TUAE"/>
    <property type="match status" value="1"/>
</dbReference>
<keyword evidence="1" id="KW-1133">Transmembrane helix</keyword>
<keyword evidence="3" id="KW-1185">Reference proteome</keyword>
<gene>
    <name evidence="2" type="ORF">PRIP_08957</name>
</gene>
<comment type="caution">
    <text evidence="2">The sequence shown here is derived from an EMBL/GenBank/DDBJ whole genome shotgun (WGS) entry which is preliminary data.</text>
</comment>
<name>W7DB29_9LIST</name>
<dbReference type="AlphaFoldDB" id="W7DB29"/>
<feature type="transmembrane region" description="Helical" evidence="1">
    <location>
        <begin position="27"/>
        <end position="45"/>
    </location>
</feature>
<dbReference type="RefSeq" id="WP_036100792.1">
    <property type="nucleotide sequence ID" value="NZ_AODL01000010.1"/>
</dbReference>
<feature type="transmembrane region" description="Helical" evidence="1">
    <location>
        <begin position="57"/>
        <end position="78"/>
    </location>
</feature>